<dbReference type="EMBL" id="JAUIQD010000002">
    <property type="protein sequence ID" value="KAK3360280.1"/>
    <property type="molecule type" value="Genomic_DNA"/>
</dbReference>
<evidence type="ECO:0000256" key="2">
    <source>
        <dbReference type="SAM" id="Phobius"/>
    </source>
</evidence>
<keyword evidence="2" id="KW-0472">Membrane</keyword>
<protein>
    <submittedName>
        <fullName evidence="3">Uncharacterized protein</fullName>
    </submittedName>
</protein>
<name>A0AAJ0HS79_9PEZI</name>
<feature type="transmembrane region" description="Helical" evidence="2">
    <location>
        <begin position="104"/>
        <end position="126"/>
    </location>
</feature>
<dbReference type="AlphaFoldDB" id="A0AAJ0HS79"/>
<dbReference type="Proteomes" id="UP001275084">
    <property type="component" value="Unassembled WGS sequence"/>
</dbReference>
<comment type="caution">
    <text evidence="3">The sequence shown here is derived from an EMBL/GenBank/DDBJ whole genome shotgun (WGS) entry which is preliminary data.</text>
</comment>
<feature type="region of interest" description="Disordered" evidence="1">
    <location>
        <begin position="1"/>
        <end position="27"/>
    </location>
</feature>
<gene>
    <name evidence="3" type="ORF">B0T25DRAFT_126444</name>
</gene>
<keyword evidence="4" id="KW-1185">Reference proteome</keyword>
<sequence length="168" mass="17955">MARHATYGAAAGGRRETASGLASRETPSCMEDPGVSVAPAAARVRVVDVLSHISLHICVRPFCDLVATMRGALEAFQLLPRAGSLPPSLRLPPPHTRGHQCKSAYRSCCFVFSGVFFTYCFLPLWYTERSSSKGDDGEGGYPPSHAQAASASRMRGLLSRSAIATFGH</sequence>
<organism evidence="3 4">
    <name type="scientific">Lasiosphaeria hispida</name>
    <dbReference type="NCBI Taxonomy" id="260671"/>
    <lineage>
        <taxon>Eukaryota</taxon>
        <taxon>Fungi</taxon>
        <taxon>Dikarya</taxon>
        <taxon>Ascomycota</taxon>
        <taxon>Pezizomycotina</taxon>
        <taxon>Sordariomycetes</taxon>
        <taxon>Sordariomycetidae</taxon>
        <taxon>Sordariales</taxon>
        <taxon>Lasiosphaeriaceae</taxon>
        <taxon>Lasiosphaeria</taxon>
    </lineage>
</organism>
<reference evidence="3" key="2">
    <citation type="submission" date="2023-06" db="EMBL/GenBank/DDBJ databases">
        <authorList>
            <consortium name="Lawrence Berkeley National Laboratory"/>
            <person name="Haridas S."/>
            <person name="Hensen N."/>
            <person name="Bonometti L."/>
            <person name="Westerberg I."/>
            <person name="Brannstrom I.O."/>
            <person name="Guillou S."/>
            <person name="Cros-Aarteil S."/>
            <person name="Calhoun S."/>
            <person name="Kuo A."/>
            <person name="Mondo S."/>
            <person name="Pangilinan J."/>
            <person name="Riley R."/>
            <person name="Labutti K."/>
            <person name="Andreopoulos B."/>
            <person name="Lipzen A."/>
            <person name="Chen C."/>
            <person name="Yanf M."/>
            <person name="Daum C."/>
            <person name="Ng V."/>
            <person name="Clum A."/>
            <person name="Steindorff A."/>
            <person name="Ohm R."/>
            <person name="Martin F."/>
            <person name="Silar P."/>
            <person name="Natvig D."/>
            <person name="Lalanne C."/>
            <person name="Gautier V."/>
            <person name="Ament-Velasquez S.L."/>
            <person name="Kruys A."/>
            <person name="Hutchinson M.I."/>
            <person name="Powell A.J."/>
            <person name="Barry K."/>
            <person name="Miller A.N."/>
            <person name="Grigoriev I.V."/>
            <person name="Debuchy R."/>
            <person name="Gladieux P."/>
            <person name="Thoren M.H."/>
            <person name="Johannesson H."/>
        </authorList>
    </citation>
    <scope>NUCLEOTIDE SEQUENCE</scope>
    <source>
        <strain evidence="3">CBS 955.72</strain>
    </source>
</reference>
<keyword evidence="2" id="KW-1133">Transmembrane helix</keyword>
<reference evidence="3" key="1">
    <citation type="journal article" date="2023" name="Mol. Phylogenet. Evol.">
        <title>Genome-scale phylogeny and comparative genomics of the fungal order Sordariales.</title>
        <authorList>
            <person name="Hensen N."/>
            <person name="Bonometti L."/>
            <person name="Westerberg I."/>
            <person name="Brannstrom I.O."/>
            <person name="Guillou S."/>
            <person name="Cros-Aarteil S."/>
            <person name="Calhoun S."/>
            <person name="Haridas S."/>
            <person name="Kuo A."/>
            <person name="Mondo S."/>
            <person name="Pangilinan J."/>
            <person name="Riley R."/>
            <person name="LaButti K."/>
            <person name="Andreopoulos B."/>
            <person name="Lipzen A."/>
            <person name="Chen C."/>
            <person name="Yan M."/>
            <person name="Daum C."/>
            <person name="Ng V."/>
            <person name="Clum A."/>
            <person name="Steindorff A."/>
            <person name="Ohm R.A."/>
            <person name="Martin F."/>
            <person name="Silar P."/>
            <person name="Natvig D.O."/>
            <person name="Lalanne C."/>
            <person name="Gautier V."/>
            <person name="Ament-Velasquez S.L."/>
            <person name="Kruys A."/>
            <person name="Hutchinson M.I."/>
            <person name="Powell A.J."/>
            <person name="Barry K."/>
            <person name="Miller A.N."/>
            <person name="Grigoriev I.V."/>
            <person name="Debuchy R."/>
            <person name="Gladieux P."/>
            <person name="Hiltunen Thoren M."/>
            <person name="Johannesson H."/>
        </authorList>
    </citation>
    <scope>NUCLEOTIDE SEQUENCE</scope>
    <source>
        <strain evidence="3">CBS 955.72</strain>
    </source>
</reference>
<keyword evidence="2" id="KW-0812">Transmembrane</keyword>
<evidence type="ECO:0000313" key="4">
    <source>
        <dbReference type="Proteomes" id="UP001275084"/>
    </source>
</evidence>
<accession>A0AAJ0HS79</accession>
<evidence type="ECO:0000256" key="1">
    <source>
        <dbReference type="SAM" id="MobiDB-lite"/>
    </source>
</evidence>
<proteinExistence type="predicted"/>
<evidence type="ECO:0000313" key="3">
    <source>
        <dbReference type="EMBL" id="KAK3360280.1"/>
    </source>
</evidence>